<dbReference type="EMBL" id="KN549906">
    <property type="protein sequence ID" value="KHJ95621.1"/>
    <property type="molecule type" value="Genomic_DNA"/>
</dbReference>
<organism evidence="1 2">
    <name type="scientific">Oesophagostomum dentatum</name>
    <name type="common">Nodular worm</name>
    <dbReference type="NCBI Taxonomy" id="61180"/>
    <lineage>
        <taxon>Eukaryota</taxon>
        <taxon>Metazoa</taxon>
        <taxon>Ecdysozoa</taxon>
        <taxon>Nematoda</taxon>
        <taxon>Chromadorea</taxon>
        <taxon>Rhabditida</taxon>
        <taxon>Rhabditina</taxon>
        <taxon>Rhabditomorpha</taxon>
        <taxon>Strongyloidea</taxon>
        <taxon>Strongylidae</taxon>
        <taxon>Oesophagostomum</taxon>
    </lineage>
</organism>
<evidence type="ECO:0000313" key="2">
    <source>
        <dbReference type="Proteomes" id="UP000053660"/>
    </source>
</evidence>
<sequence length="157" mass="18051">MACNPQADSPQRVDSNPFLTKFSECVRLTVKIQQQIADTAQLWAQDLSRVDSRVLSHAMSNDFSPTHQAKQYSTSFVQYRTAIEVFNNGKRSKQSKTEVGRDHYRRVKRSVLLRNNTNSFVLLLQIKLIHSSCLHAPRANKLLTEDGLQKLQYLPQY</sequence>
<dbReference type="Proteomes" id="UP000053660">
    <property type="component" value="Unassembled WGS sequence"/>
</dbReference>
<protein>
    <submittedName>
        <fullName evidence="1">Uncharacterized protein</fullName>
    </submittedName>
</protein>
<proteinExistence type="predicted"/>
<dbReference type="AlphaFoldDB" id="A0A0B1THS2"/>
<reference evidence="1 2" key="1">
    <citation type="submission" date="2014-03" db="EMBL/GenBank/DDBJ databases">
        <title>Draft genome of the hookworm Oesophagostomum dentatum.</title>
        <authorList>
            <person name="Mitreva M."/>
        </authorList>
    </citation>
    <scope>NUCLEOTIDE SEQUENCE [LARGE SCALE GENOMIC DNA]</scope>
    <source>
        <strain evidence="1 2">OD-Hann</strain>
    </source>
</reference>
<evidence type="ECO:0000313" key="1">
    <source>
        <dbReference type="EMBL" id="KHJ95621.1"/>
    </source>
</evidence>
<gene>
    <name evidence="1" type="ORF">OESDEN_04431</name>
</gene>
<accession>A0A0B1THS2</accession>
<keyword evidence="2" id="KW-1185">Reference proteome</keyword>
<name>A0A0B1THS2_OESDE</name>